<evidence type="ECO:0000313" key="3">
    <source>
        <dbReference type="EMBL" id="PFH31881.1"/>
    </source>
</evidence>
<comment type="caution">
    <text evidence="3">The sequence shown here is derived from an EMBL/GenBank/DDBJ whole genome shotgun (WGS) entry which is preliminary data.</text>
</comment>
<evidence type="ECO:0000256" key="1">
    <source>
        <dbReference type="SAM" id="MobiDB-lite"/>
    </source>
</evidence>
<dbReference type="OrthoDB" id="331170at2759"/>
<feature type="region of interest" description="Disordered" evidence="1">
    <location>
        <begin position="21"/>
        <end position="74"/>
    </location>
</feature>
<keyword evidence="2" id="KW-0472">Membrane</keyword>
<keyword evidence="4" id="KW-1185">Reference proteome</keyword>
<organism evidence="3 4">
    <name type="scientific">Besnoitia besnoiti</name>
    <name type="common">Apicomplexan protozoan</name>
    <dbReference type="NCBI Taxonomy" id="94643"/>
    <lineage>
        <taxon>Eukaryota</taxon>
        <taxon>Sar</taxon>
        <taxon>Alveolata</taxon>
        <taxon>Apicomplexa</taxon>
        <taxon>Conoidasida</taxon>
        <taxon>Coccidia</taxon>
        <taxon>Eucoccidiorida</taxon>
        <taxon>Eimeriorina</taxon>
        <taxon>Sarcocystidae</taxon>
        <taxon>Besnoitia</taxon>
    </lineage>
</organism>
<accession>A0A2A9M6E0</accession>
<dbReference type="Proteomes" id="UP000224006">
    <property type="component" value="Chromosome XII"/>
</dbReference>
<protein>
    <recommendedName>
        <fullName evidence="5">Transmembrane protein</fullName>
    </recommendedName>
</protein>
<evidence type="ECO:0000313" key="4">
    <source>
        <dbReference type="Proteomes" id="UP000224006"/>
    </source>
</evidence>
<name>A0A2A9M6E0_BESBE</name>
<evidence type="ECO:0008006" key="5">
    <source>
        <dbReference type="Google" id="ProtNLM"/>
    </source>
</evidence>
<dbReference type="AlphaFoldDB" id="A0A2A9M6E0"/>
<reference evidence="3 4" key="1">
    <citation type="submission" date="2017-09" db="EMBL/GenBank/DDBJ databases">
        <title>Genome sequencing of Besnoitia besnoiti strain Bb-Ger1.</title>
        <authorList>
            <person name="Schares G."/>
            <person name="Venepally P."/>
            <person name="Lorenzi H.A."/>
        </authorList>
    </citation>
    <scope>NUCLEOTIDE SEQUENCE [LARGE SCALE GENOMIC DNA]</scope>
    <source>
        <strain evidence="3 4">Bb-Ger1</strain>
    </source>
</reference>
<dbReference type="GeneID" id="40307433"/>
<dbReference type="EMBL" id="NWUJ01000013">
    <property type="protein sequence ID" value="PFH31881.1"/>
    <property type="molecule type" value="Genomic_DNA"/>
</dbReference>
<proteinExistence type="predicted"/>
<feature type="transmembrane region" description="Helical" evidence="2">
    <location>
        <begin position="147"/>
        <end position="165"/>
    </location>
</feature>
<sequence>MSSPVGKQPYGGCFCPYGQADPQTDSPGAPTVYMPSPTSGNILPTRSCPESHPSTQQQTPKAIAQSPLHPSDSAPDPGALPRYRFVSCMICLPGLIAGLVTLATGVVRIVQASPSLRLPQGKLLDDINADAWRSRLFVLSPGEIFDLWAPLVFGIISTMTHFRMFEFTPITRSFKRYALWNLAQAMCADFGYCGALGLAGGVLSACTTVLSLVAAICYSDAQVSKITHAAPVPLAEAVRQPSNDIKPVNLVPFQPVLRLDSGLPQCARHSRNAGQSGPAAV</sequence>
<dbReference type="RefSeq" id="XP_029215890.1">
    <property type="nucleotide sequence ID" value="XM_029361075.1"/>
</dbReference>
<feature type="transmembrane region" description="Helical" evidence="2">
    <location>
        <begin position="90"/>
        <end position="110"/>
    </location>
</feature>
<keyword evidence="2" id="KW-0812">Transmembrane</keyword>
<keyword evidence="2" id="KW-1133">Transmembrane helix</keyword>
<gene>
    <name evidence="3" type="ORF">BESB_023730</name>
</gene>
<dbReference type="KEGG" id="bbes:BESB_023730"/>
<evidence type="ECO:0000256" key="2">
    <source>
        <dbReference type="SAM" id="Phobius"/>
    </source>
</evidence>
<dbReference type="VEuPathDB" id="ToxoDB:BESB_023730"/>